<evidence type="ECO:0000313" key="1">
    <source>
        <dbReference type="EMBL" id="KKR79878.1"/>
    </source>
</evidence>
<comment type="caution">
    <text evidence="1">The sequence shown here is derived from an EMBL/GenBank/DDBJ whole genome shotgun (WGS) entry which is preliminary data.</text>
</comment>
<accession>A0A0G0TSE5</accession>
<gene>
    <name evidence="1" type="ORF">UU24_C0001G0037</name>
</gene>
<dbReference type="Gene3D" id="3.40.50.300">
    <property type="entry name" value="P-loop containing nucleotide triphosphate hydrolases"/>
    <property type="match status" value="1"/>
</dbReference>
<proteinExistence type="predicted"/>
<dbReference type="Pfam" id="PF13177">
    <property type="entry name" value="DNA_pol3_delta2"/>
    <property type="match status" value="1"/>
</dbReference>
<evidence type="ECO:0000313" key="2">
    <source>
        <dbReference type="Proteomes" id="UP000034749"/>
    </source>
</evidence>
<dbReference type="AlphaFoldDB" id="A0A0G0TSE5"/>
<dbReference type="Proteomes" id="UP000034749">
    <property type="component" value="Unassembled WGS sequence"/>
</dbReference>
<dbReference type="SUPFAM" id="SSF52540">
    <property type="entry name" value="P-loop containing nucleoside triphosphate hydrolases"/>
    <property type="match status" value="1"/>
</dbReference>
<name>A0A0G0TSE5_9BACT</name>
<protein>
    <submittedName>
        <fullName evidence="1">Polymerase III subunit delta protein</fullName>
    </submittedName>
</protein>
<dbReference type="InterPro" id="IPR027417">
    <property type="entry name" value="P-loop_NTPase"/>
</dbReference>
<dbReference type="EMBL" id="LBZW01000001">
    <property type="protein sequence ID" value="KKR79878.1"/>
    <property type="molecule type" value="Genomic_DNA"/>
</dbReference>
<reference evidence="1 2" key="1">
    <citation type="journal article" date="2015" name="Nature">
        <title>rRNA introns, odd ribosomes, and small enigmatic genomes across a large radiation of phyla.</title>
        <authorList>
            <person name="Brown C.T."/>
            <person name="Hug L.A."/>
            <person name="Thomas B.C."/>
            <person name="Sharon I."/>
            <person name="Castelle C.J."/>
            <person name="Singh A."/>
            <person name="Wilkins M.J."/>
            <person name="Williams K.H."/>
            <person name="Banfield J.F."/>
        </authorList>
    </citation>
    <scope>NUCLEOTIDE SEQUENCE [LARGE SCALE GENOMIC DNA]</scope>
</reference>
<sequence>MDILEHLDIDNLHHAYLIEDRSAEALPVILEFLANSNINILNNPDFFHISADSIKIDDARRLKAMGADRGFDGTVGSKKIFIISTNSFLLEAQNTLLKMFEEPIEHTHFFLIMPDTDSLLATFKSRFYFISSNSNINNINTELKEAEKFVSMTLPQRIEFIKELITEVEDEEDSISVDSARTKAQKFLNALETVLHQQMSKAGFDTKNNLTFFQQIFQVRKYLRQPGSSTKSLMESVVLSVPYF</sequence>
<organism evidence="1 2">
    <name type="scientific">Candidatus Nomurabacteria bacterium GW2011_GWA2_40_9</name>
    <dbReference type="NCBI Taxonomy" id="1618734"/>
    <lineage>
        <taxon>Bacteria</taxon>
        <taxon>Candidatus Nomuraibacteriota</taxon>
    </lineage>
</organism>